<dbReference type="Proteomes" id="UP000217790">
    <property type="component" value="Unassembled WGS sequence"/>
</dbReference>
<sequence length="197" mass="22245">MQSTLTCLREITNAGDGRQANTFMHAIINNLWTSIGSAPNPILSAHYPTKLVGQHLLRWIKEFLAYNMSFHLSPHHTELHPLMKSYVETANDALIKQVILFLDSNWFGKMRAFKQVYEAKAGELWPEGIYSVVLMPVLKVTYNGSIVSDWEARLNSGMADEWESNDEGEEEGVSAVDLQVGHDFYSPELGELGYPQE</sequence>
<proteinExistence type="predicted"/>
<dbReference type="InParanoid" id="A0A2H3CJD9"/>
<gene>
    <name evidence="1" type="ORF">ARMGADRAFT_1038006</name>
</gene>
<evidence type="ECO:0000313" key="2">
    <source>
        <dbReference type="Proteomes" id="UP000217790"/>
    </source>
</evidence>
<evidence type="ECO:0000313" key="1">
    <source>
        <dbReference type="EMBL" id="PBK83201.1"/>
    </source>
</evidence>
<dbReference type="OrthoDB" id="2911172at2759"/>
<dbReference type="AlphaFoldDB" id="A0A2H3CJD9"/>
<protein>
    <submittedName>
        <fullName evidence="1">Uncharacterized protein</fullName>
    </submittedName>
</protein>
<accession>A0A2H3CJD9</accession>
<name>A0A2H3CJD9_ARMGA</name>
<dbReference type="EMBL" id="KZ293708">
    <property type="protein sequence ID" value="PBK83201.1"/>
    <property type="molecule type" value="Genomic_DNA"/>
</dbReference>
<keyword evidence="2" id="KW-1185">Reference proteome</keyword>
<reference evidence="2" key="1">
    <citation type="journal article" date="2017" name="Nat. Ecol. Evol.">
        <title>Genome expansion and lineage-specific genetic innovations in the forest pathogenic fungi Armillaria.</title>
        <authorList>
            <person name="Sipos G."/>
            <person name="Prasanna A.N."/>
            <person name="Walter M.C."/>
            <person name="O'Connor E."/>
            <person name="Balint B."/>
            <person name="Krizsan K."/>
            <person name="Kiss B."/>
            <person name="Hess J."/>
            <person name="Varga T."/>
            <person name="Slot J."/>
            <person name="Riley R."/>
            <person name="Boka B."/>
            <person name="Rigling D."/>
            <person name="Barry K."/>
            <person name="Lee J."/>
            <person name="Mihaltcheva S."/>
            <person name="LaButti K."/>
            <person name="Lipzen A."/>
            <person name="Waldron R."/>
            <person name="Moloney N.M."/>
            <person name="Sperisen C."/>
            <person name="Kredics L."/>
            <person name="Vagvoelgyi C."/>
            <person name="Patrignani A."/>
            <person name="Fitzpatrick D."/>
            <person name="Nagy I."/>
            <person name="Doyle S."/>
            <person name="Anderson J.B."/>
            <person name="Grigoriev I.V."/>
            <person name="Gueldener U."/>
            <person name="Muensterkoetter M."/>
            <person name="Nagy L.G."/>
        </authorList>
    </citation>
    <scope>NUCLEOTIDE SEQUENCE [LARGE SCALE GENOMIC DNA]</scope>
    <source>
        <strain evidence="2">Ar21-2</strain>
    </source>
</reference>
<organism evidence="1 2">
    <name type="scientific">Armillaria gallica</name>
    <name type="common">Bulbous honey fungus</name>
    <name type="synonym">Armillaria bulbosa</name>
    <dbReference type="NCBI Taxonomy" id="47427"/>
    <lineage>
        <taxon>Eukaryota</taxon>
        <taxon>Fungi</taxon>
        <taxon>Dikarya</taxon>
        <taxon>Basidiomycota</taxon>
        <taxon>Agaricomycotina</taxon>
        <taxon>Agaricomycetes</taxon>
        <taxon>Agaricomycetidae</taxon>
        <taxon>Agaricales</taxon>
        <taxon>Marasmiineae</taxon>
        <taxon>Physalacriaceae</taxon>
        <taxon>Armillaria</taxon>
    </lineage>
</organism>